<dbReference type="PANTHER" id="PTHR12976:SF0">
    <property type="entry name" value="RETINAL ROD RHODOPSIN-SENSITIVE CGMP 3',5'-CYCLIC PHOSPHODIESTERASE SUBUNIT DELTA"/>
    <property type="match status" value="1"/>
</dbReference>
<dbReference type="AlphaFoldDB" id="A0A6A5C4V7"/>
<organism evidence="3 4">
    <name type="scientific">Naegleria fowleri</name>
    <name type="common">Brain eating amoeba</name>
    <dbReference type="NCBI Taxonomy" id="5763"/>
    <lineage>
        <taxon>Eukaryota</taxon>
        <taxon>Discoba</taxon>
        <taxon>Heterolobosea</taxon>
        <taxon>Tetramitia</taxon>
        <taxon>Eutetramitia</taxon>
        <taxon>Vahlkampfiidae</taxon>
        <taxon>Naegleria</taxon>
    </lineage>
</organism>
<dbReference type="Proteomes" id="UP000444721">
    <property type="component" value="Unassembled WGS sequence"/>
</dbReference>
<feature type="domain" description="GMP phosphodiesterase delta subunit" evidence="2">
    <location>
        <begin position="11"/>
        <end position="142"/>
    </location>
</feature>
<dbReference type="SUPFAM" id="SSF81296">
    <property type="entry name" value="E set domains"/>
    <property type="match status" value="1"/>
</dbReference>
<dbReference type="OrthoDB" id="10248777at2759"/>
<dbReference type="VEuPathDB" id="AmoebaDB:NfTy_038390"/>
<keyword evidence="4" id="KW-1185">Reference proteome</keyword>
<protein>
    <recommendedName>
        <fullName evidence="2">GMP phosphodiesterase delta subunit domain-containing protein</fullName>
    </recommendedName>
</protein>
<dbReference type="Gene3D" id="2.70.50.40">
    <property type="entry name" value="GMP phosphodiesterase, delta subunit"/>
    <property type="match status" value="1"/>
</dbReference>
<evidence type="ECO:0000259" key="2">
    <source>
        <dbReference type="Pfam" id="PF05351"/>
    </source>
</evidence>
<dbReference type="InterPro" id="IPR037036">
    <property type="entry name" value="PDED_dom_sf"/>
</dbReference>
<dbReference type="VEuPathDB" id="AmoebaDB:NF0046390"/>
<dbReference type="EMBL" id="VFQX01000013">
    <property type="protein sequence ID" value="KAF0981494.1"/>
    <property type="molecule type" value="Genomic_DNA"/>
</dbReference>
<dbReference type="Pfam" id="PF05351">
    <property type="entry name" value="GMP_PDE_delta"/>
    <property type="match status" value="1"/>
</dbReference>
<comment type="caution">
    <text evidence="3">The sequence shown here is derived from an EMBL/GenBank/DDBJ whole genome shotgun (WGS) entry which is preliminary data.</text>
</comment>
<dbReference type="OMA" id="STNTWQN"/>
<proteinExistence type="inferred from homology"/>
<reference evidence="3 4" key="1">
    <citation type="journal article" date="2019" name="Sci. Rep.">
        <title>Nanopore sequencing improves the draft genome of the human pathogenic amoeba Naegleria fowleri.</title>
        <authorList>
            <person name="Liechti N."/>
            <person name="Schurch N."/>
            <person name="Bruggmann R."/>
            <person name="Wittwer M."/>
        </authorList>
    </citation>
    <scope>NUCLEOTIDE SEQUENCE [LARGE SCALE GENOMIC DNA]</scope>
    <source>
        <strain evidence="3 4">ATCC 30894</strain>
    </source>
</reference>
<evidence type="ECO:0000313" key="4">
    <source>
        <dbReference type="Proteomes" id="UP000444721"/>
    </source>
</evidence>
<name>A0A6A5C4V7_NAEFO</name>
<dbReference type="InterPro" id="IPR008015">
    <property type="entry name" value="PDED_dom"/>
</dbReference>
<evidence type="ECO:0000256" key="1">
    <source>
        <dbReference type="ARBA" id="ARBA00008102"/>
    </source>
</evidence>
<dbReference type="VEuPathDB" id="AmoebaDB:FDP41_012151"/>
<gene>
    <name evidence="3" type="ORF">FDP41_012151</name>
</gene>
<comment type="similarity">
    <text evidence="1">Belongs to the PDE6D/unc-119 family.</text>
</comment>
<dbReference type="RefSeq" id="XP_044566207.1">
    <property type="nucleotide sequence ID" value="XM_044702639.1"/>
</dbReference>
<sequence>MSSQDVLKIEKMKMASKSKILWESDWSNHTFSEINKGEIAIKIPKEILQCKQVQREIVFSCVQPLKNLSLVQLVKLNGQDIERWDFDFGFVIPNSVNSWESVIEAAKEGTIGPEILSGNVTIDTAFYDGDKLVASNRVRVYYV</sequence>
<dbReference type="GeneID" id="68119366"/>
<dbReference type="InterPro" id="IPR014756">
    <property type="entry name" value="Ig_E-set"/>
</dbReference>
<evidence type="ECO:0000313" key="3">
    <source>
        <dbReference type="EMBL" id="KAF0981494.1"/>
    </source>
</evidence>
<dbReference type="GO" id="GO:0005737">
    <property type="term" value="C:cytoplasm"/>
    <property type="evidence" value="ECO:0007669"/>
    <property type="project" value="TreeGrafter"/>
</dbReference>
<dbReference type="PANTHER" id="PTHR12976">
    <property type="entry name" value="RETINAL ROD RHODOPSIN-SENSITIVE CGMP 3',5'-CYCLIC PHOSPHODIESTERASE DELTA-SUBUNIT"/>
    <property type="match status" value="1"/>
</dbReference>
<accession>A0A6A5C4V7</accession>